<name>A0A484G3A0_COLOR</name>
<comment type="caution">
    <text evidence="1">The sequence shown here is derived from an EMBL/GenBank/DDBJ whole genome shotgun (WGS) entry which is preliminary data.</text>
</comment>
<organism evidence="1 2">
    <name type="scientific">Colletotrichum orbiculare (strain 104-T / ATCC 96160 / CBS 514.97 / LARS 414 / MAFF 240422)</name>
    <name type="common">Cucumber anthracnose fungus</name>
    <name type="synonym">Colletotrichum lagenarium</name>
    <dbReference type="NCBI Taxonomy" id="1213857"/>
    <lineage>
        <taxon>Eukaryota</taxon>
        <taxon>Fungi</taxon>
        <taxon>Dikarya</taxon>
        <taxon>Ascomycota</taxon>
        <taxon>Pezizomycotina</taxon>
        <taxon>Sordariomycetes</taxon>
        <taxon>Hypocreomycetidae</taxon>
        <taxon>Glomerellales</taxon>
        <taxon>Glomerellaceae</taxon>
        <taxon>Colletotrichum</taxon>
        <taxon>Colletotrichum orbiculare species complex</taxon>
    </lineage>
</organism>
<dbReference type="EMBL" id="AMCV02000004">
    <property type="protein sequence ID" value="TDZ24671.1"/>
    <property type="molecule type" value="Genomic_DNA"/>
</dbReference>
<gene>
    <name evidence="1" type="ORF">Cob_v002491</name>
</gene>
<reference evidence="2" key="2">
    <citation type="journal article" date="2019" name="Mol. Plant Microbe Interact.">
        <title>Genome sequence resources for four phytopathogenic fungi from the Colletotrichum orbiculare species complex.</title>
        <authorList>
            <person name="Gan P."/>
            <person name="Tsushima A."/>
            <person name="Narusaka M."/>
            <person name="Narusaka Y."/>
            <person name="Takano Y."/>
            <person name="Kubo Y."/>
            <person name="Shirasu K."/>
        </authorList>
    </citation>
    <scope>GENOME REANNOTATION</scope>
    <source>
        <strain evidence="2">104-T / ATCC 96160 / CBS 514.97 / LARS 414 / MAFF 240422</strain>
    </source>
</reference>
<accession>A0A484G3A0</accession>
<evidence type="ECO:0000313" key="1">
    <source>
        <dbReference type="EMBL" id="TDZ24671.1"/>
    </source>
</evidence>
<keyword evidence="2" id="KW-1185">Reference proteome</keyword>
<evidence type="ECO:0000313" key="2">
    <source>
        <dbReference type="Proteomes" id="UP000014480"/>
    </source>
</evidence>
<proteinExistence type="predicted"/>
<protein>
    <submittedName>
        <fullName evidence="1">Uncharacterized protein</fullName>
    </submittedName>
</protein>
<sequence length="97" mass="10491">MVSTISLIVYPSVNGNAAYYTTTDMGLLSQDLLHRSLSFSPPDVASRERLLTNPSRAVSEEDPITTDDEAGGLPVEHEVTTARRAELVRCQVSGDVV</sequence>
<dbReference type="Proteomes" id="UP000014480">
    <property type="component" value="Unassembled WGS sequence"/>
</dbReference>
<reference evidence="2" key="1">
    <citation type="journal article" date="2013" name="New Phytol.">
        <title>Comparative genomic and transcriptomic analyses reveal the hemibiotrophic stage shift of Colletotrichum fungi.</title>
        <authorList>
            <person name="Gan P."/>
            <person name="Ikeda K."/>
            <person name="Irieda H."/>
            <person name="Narusaka M."/>
            <person name="O'Connell R.J."/>
            <person name="Narusaka Y."/>
            <person name="Takano Y."/>
            <person name="Kubo Y."/>
            <person name="Shirasu K."/>
        </authorList>
    </citation>
    <scope>NUCLEOTIDE SEQUENCE [LARGE SCALE GENOMIC DNA]</scope>
    <source>
        <strain evidence="2">104-T / ATCC 96160 / CBS 514.97 / LARS 414 / MAFF 240422</strain>
    </source>
</reference>
<dbReference type="AlphaFoldDB" id="A0A484G3A0"/>